<accession>A0ABP9QN57</accession>
<sequence>MSNVAFGCANQLIYKSLNGSFICNEATFGGRIAGGVNTCKPVPCPKGQSPPAETSVITSPDMFCYGGVRPRDGPHTNN</sequence>
<evidence type="ECO:0000313" key="2">
    <source>
        <dbReference type="Proteomes" id="UP001500547"/>
    </source>
</evidence>
<dbReference type="Proteomes" id="UP001500547">
    <property type="component" value="Unassembled WGS sequence"/>
</dbReference>
<comment type="caution">
    <text evidence="1">The sequence shown here is derived from an EMBL/GenBank/DDBJ whole genome shotgun (WGS) entry which is preliminary data.</text>
</comment>
<evidence type="ECO:0000313" key="1">
    <source>
        <dbReference type="EMBL" id="GAA5164495.1"/>
    </source>
</evidence>
<name>A0ABP9QN57_9RHOO</name>
<keyword evidence="2" id="KW-1185">Reference proteome</keyword>
<organism evidence="1 2">
    <name type="scientific">Viridibacterium curvum</name>
    <dbReference type="NCBI Taxonomy" id="1101404"/>
    <lineage>
        <taxon>Bacteria</taxon>
        <taxon>Pseudomonadati</taxon>
        <taxon>Pseudomonadota</taxon>
        <taxon>Betaproteobacteria</taxon>
        <taxon>Rhodocyclales</taxon>
        <taxon>Rhodocyclaceae</taxon>
        <taxon>Viridibacterium</taxon>
    </lineage>
</organism>
<proteinExistence type="predicted"/>
<dbReference type="EMBL" id="BAABLD010000008">
    <property type="protein sequence ID" value="GAA5164495.1"/>
    <property type="molecule type" value="Genomic_DNA"/>
</dbReference>
<protein>
    <submittedName>
        <fullName evidence="1">Uncharacterized protein</fullName>
    </submittedName>
</protein>
<reference evidence="2" key="1">
    <citation type="journal article" date="2019" name="Int. J. Syst. Evol. Microbiol.">
        <title>The Global Catalogue of Microorganisms (GCM) 10K type strain sequencing project: providing services to taxonomists for standard genome sequencing and annotation.</title>
        <authorList>
            <consortium name="The Broad Institute Genomics Platform"/>
            <consortium name="The Broad Institute Genome Sequencing Center for Infectious Disease"/>
            <person name="Wu L."/>
            <person name="Ma J."/>
        </authorList>
    </citation>
    <scope>NUCLEOTIDE SEQUENCE [LARGE SCALE GENOMIC DNA]</scope>
    <source>
        <strain evidence="2">JCM 18715</strain>
    </source>
</reference>
<gene>
    <name evidence="1" type="ORF">GCM10025770_18530</name>
</gene>